<dbReference type="InterPro" id="IPR000067">
    <property type="entry name" value="FlgMring_FliF"/>
</dbReference>
<dbReference type="NCBIfam" id="TIGR00206">
    <property type="entry name" value="fliF"/>
    <property type="match status" value="1"/>
</dbReference>
<reference evidence="14" key="1">
    <citation type="submission" date="2015-07" db="EMBL/GenBank/DDBJ databases">
        <title>Near-Complete Genome Sequence of the Cellulolytic Bacterium Bacteroides (Pseudobacteroides) cellulosolvens ATCC 35603.</title>
        <authorList>
            <person name="Dassa B."/>
            <person name="Utturkar S.M."/>
            <person name="Klingeman D.M."/>
            <person name="Hurt R.A."/>
            <person name="Keller M."/>
            <person name="Xu J."/>
            <person name="Reddy Y.H.K."/>
            <person name="Borovok I."/>
            <person name="Grinberg I.R."/>
            <person name="Lamed R."/>
            <person name="Zhivin O."/>
            <person name="Bayer E.A."/>
            <person name="Brown S.D."/>
        </authorList>
    </citation>
    <scope>NUCLEOTIDE SEQUENCE [LARGE SCALE GENOMIC DNA]</scope>
    <source>
        <strain evidence="14">DSM 2933</strain>
    </source>
</reference>
<evidence type="ECO:0000256" key="10">
    <source>
        <dbReference type="SAM" id="Phobius"/>
    </source>
</evidence>
<evidence type="ECO:0000256" key="2">
    <source>
        <dbReference type="ARBA" id="ARBA00004651"/>
    </source>
</evidence>
<evidence type="ECO:0000256" key="4">
    <source>
        <dbReference type="ARBA" id="ARBA00022475"/>
    </source>
</evidence>
<evidence type="ECO:0000313" key="14">
    <source>
        <dbReference type="Proteomes" id="UP000036923"/>
    </source>
</evidence>
<evidence type="ECO:0000256" key="8">
    <source>
        <dbReference type="ARBA" id="ARBA00023143"/>
    </source>
</evidence>
<keyword evidence="5 10" id="KW-0812">Transmembrane</keyword>
<keyword evidence="6 10" id="KW-1133">Transmembrane helix</keyword>
<keyword evidence="13" id="KW-0282">Flagellum</keyword>
<dbReference type="Proteomes" id="UP000036923">
    <property type="component" value="Unassembled WGS sequence"/>
</dbReference>
<keyword evidence="13" id="KW-0966">Cell projection</keyword>
<comment type="similarity">
    <text evidence="3">Belongs to the FliF family.</text>
</comment>
<feature type="domain" description="Flagellar M-ring C-terminal" evidence="12">
    <location>
        <begin position="266"/>
        <end position="404"/>
    </location>
</feature>
<comment type="subcellular location">
    <subcellularLocation>
        <location evidence="1">Bacterial flagellum basal body</location>
    </subcellularLocation>
    <subcellularLocation>
        <location evidence="2">Cell membrane</location>
        <topology evidence="2">Multi-pass membrane protein</topology>
    </subcellularLocation>
</comment>
<dbReference type="OrthoDB" id="9807026at2"/>
<dbReference type="GO" id="GO:0005886">
    <property type="term" value="C:plasma membrane"/>
    <property type="evidence" value="ECO:0007669"/>
    <property type="project" value="UniProtKB-SubCell"/>
</dbReference>
<dbReference type="RefSeq" id="WP_036938697.1">
    <property type="nucleotide sequence ID" value="NZ_JQKC01000007.1"/>
</dbReference>
<feature type="domain" description="Flagellar M-ring N-terminal" evidence="11">
    <location>
        <begin position="46"/>
        <end position="222"/>
    </location>
</feature>
<proteinExistence type="inferred from homology"/>
<dbReference type="GO" id="GO:0003774">
    <property type="term" value="F:cytoskeletal motor activity"/>
    <property type="evidence" value="ECO:0007669"/>
    <property type="project" value="InterPro"/>
</dbReference>
<evidence type="ECO:0000259" key="12">
    <source>
        <dbReference type="Pfam" id="PF08345"/>
    </source>
</evidence>
<evidence type="ECO:0000256" key="6">
    <source>
        <dbReference type="ARBA" id="ARBA00022989"/>
    </source>
</evidence>
<dbReference type="GO" id="GO:0071973">
    <property type="term" value="P:bacterial-type flagellum-dependent cell motility"/>
    <property type="evidence" value="ECO:0007669"/>
    <property type="project" value="InterPro"/>
</dbReference>
<dbReference type="Pfam" id="PF08345">
    <property type="entry name" value="YscJ_FliF_C"/>
    <property type="match status" value="1"/>
</dbReference>
<keyword evidence="4" id="KW-1003">Cell membrane</keyword>
<feature type="compositionally biased region" description="Polar residues" evidence="9">
    <location>
        <begin position="318"/>
        <end position="339"/>
    </location>
</feature>
<dbReference type="Gene3D" id="3.30.300.30">
    <property type="match status" value="1"/>
</dbReference>
<sequence>MPEFISRLQQKAADLWKALDKSQRKRIYIISAILLAVLTTSIVLATRSSYVPLIKSSNQKDISEMTKILQDQNIKFKLDQNSGTILIDSKDNNKAQVALIQGGYPKSGMTFEDAFSSIKINTTESDKQKLWQHYDESTLSTKLKMLADNIEDASVTISKPEETPFVIDEKDNEKPSANVIIKPKSELTEKQVQGIVMMVASSVVGLEPKDVTVLDNNLNILNNQSIDSTINEANNQYDMKQRMKRALENSVYNLYNKVPLDSFESIRAVVNPVLDFDKMTRKISDISNGTGLDGPAIISSEETKEKLVNGNASGVPGTDSNPGDTTTYPINSDGNSSYDKSSEKINNEYKRTVTDEEKALGAMNMEKSTMTVALYYGRRVKDDKNITTAFIDSIKSDVSRATGIPVANISVNKYKMAPEAIETKSLADTIKELVNAYGFFALLLLLTLGLMIALIPRKKKGEKQEPAPVAEPALAAAGVGGFDVTVGDEFEEEIQEIDMEEKSEVKKQIEKFVKQKPDSVAQLLRTWLSDDWE</sequence>
<dbReference type="PANTHER" id="PTHR30046:SF0">
    <property type="entry name" value="FLAGELLAR M-RING PROTEIN"/>
    <property type="match status" value="1"/>
</dbReference>
<organism evidence="13 14">
    <name type="scientific">Pseudobacteroides cellulosolvens ATCC 35603 = DSM 2933</name>
    <dbReference type="NCBI Taxonomy" id="398512"/>
    <lineage>
        <taxon>Bacteria</taxon>
        <taxon>Bacillati</taxon>
        <taxon>Bacillota</taxon>
        <taxon>Clostridia</taxon>
        <taxon>Eubacteriales</taxon>
        <taxon>Oscillospiraceae</taxon>
        <taxon>Pseudobacteroides</taxon>
    </lineage>
</organism>
<dbReference type="InterPro" id="IPR043427">
    <property type="entry name" value="YscJ/FliF"/>
</dbReference>
<evidence type="ECO:0000256" key="3">
    <source>
        <dbReference type="ARBA" id="ARBA00007971"/>
    </source>
</evidence>
<protein>
    <submittedName>
        <fullName evidence="13">Flagellar M-ring protein FliF</fullName>
    </submittedName>
</protein>
<evidence type="ECO:0000313" key="13">
    <source>
        <dbReference type="EMBL" id="KNY28384.1"/>
    </source>
</evidence>
<dbReference type="InterPro" id="IPR045851">
    <property type="entry name" value="AMP-bd_C_sf"/>
</dbReference>
<evidence type="ECO:0000256" key="9">
    <source>
        <dbReference type="SAM" id="MobiDB-lite"/>
    </source>
</evidence>
<dbReference type="InterPro" id="IPR006182">
    <property type="entry name" value="FliF_N_dom"/>
</dbReference>
<evidence type="ECO:0000256" key="7">
    <source>
        <dbReference type="ARBA" id="ARBA00023136"/>
    </source>
</evidence>
<keyword evidence="13" id="KW-0969">Cilium</keyword>
<evidence type="ECO:0000256" key="5">
    <source>
        <dbReference type="ARBA" id="ARBA00022692"/>
    </source>
</evidence>
<dbReference type="Pfam" id="PF01514">
    <property type="entry name" value="YscJ_FliF"/>
    <property type="match status" value="1"/>
</dbReference>
<keyword evidence="8" id="KW-0975">Bacterial flagellum</keyword>
<dbReference type="InterPro" id="IPR013556">
    <property type="entry name" value="Flag_M-ring_C"/>
</dbReference>
<keyword evidence="7 10" id="KW-0472">Membrane</keyword>
<dbReference type="STRING" id="398512.Bccel_3658"/>
<keyword evidence="14" id="KW-1185">Reference proteome</keyword>
<dbReference type="PANTHER" id="PTHR30046">
    <property type="entry name" value="FLAGELLAR M-RING PROTEIN"/>
    <property type="match status" value="1"/>
</dbReference>
<feature type="transmembrane region" description="Helical" evidence="10">
    <location>
        <begin position="27"/>
        <end position="46"/>
    </location>
</feature>
<evidence type="ECO:0000259" key="11">
    <source>
        <dbReference type="Pfam" id="PF01514"/>
    </source>
</evidence>
<dbReference type="EMBL" id="LGTC01000001">
    <property type="protein sequence ID" value="KNY28384.1"/>
    <property type="molecule type" value="Genomic_DNA"/>
</dbReference>
<feature type="region of interest" description="Disordered" evidence="9">
    <location>
        <begin position="307"/>
        <end position="343"/>
    </location>
</feature>
<dbReference type="eggNOG" id="COG1766">
    <property type="taxonomic scope" value="Bacteria"/>
</dbReference>
<evidence type="ECO:0000256" key="1">
    <source>
        <dbReference type="ARBA" id="ARBA00004117"/>
    </source>
</evidence>
<accession>A0A0L6JRI5</accession>
<comment type="caution">
    <text evidence="13">The sequence shown here is derived from an EMBL/GenBank/DDBJ whole genome shotgun (WGS) entry which is preliminary data.</text>
</comment>
<dbReference type="GO" id="GO:0009431">
    <property type="term" value="C:bacterial-type flagellum basal body, MS ring"/>
    <property type="evidence" value="ECO:0007669"/>
    <property type="project" value="InterPro"/>
</dbReference>
<name>A0A0L6JRI5_9FIRM</name>
<feature type="transmembrane region" description="Helical" evidence="10">
    <location>
        <begin position="436"/>
        <end position="455"/>
    </location>
</feature>
<dbReference type="AlphaFoldDB" id="A0A0L6JRI5"/>
<gene>
    <name evidence="13" type="ORF">Bccel_3658</name>
</gene>